<dbReference type="AlphaFoldDB" id="C1AR95"/>
<protein>
    <submittedName>
        <fullName evidence="2">Putative S12 family peptidase</fullName>
    </submittedName>
</protein>
<feature type="compositionally biased region" description="Polar residues" evidence="1">
    <location>
        <begin position="75"/>
        <end position="85"/>
    </location>
</feature>
<sequence>MGSRARIRKRSASWCRPSARCSNHGAEAVMATMRDSPAEYVRDRRTGVDRFRTLRATRIAVLAACGALVIAGCSPTSEPTTSENGSLPAATSATGTAASGSALNSIDPAAFQAAVDAAAEELMMPGAVVQLRTPQGNVDAVVGTPRNWERTHRRMRRPVSGSRRTPKP</sequence>
<dbReference type="HOGENOM" id="CLU_1585236_0_0_11"/>
<dbReference type="KEGG" id="rop:ROP_03250"/>
<accession>C1AR95</accession>
<feature type="region of interest" description="Disordered" evidence="1">
    <location>
        <begin position="75"/>
        <end position="99"/>
    </location>
</feature>
<reference evidence="2 3" key="1">
    <citation type="submission" date="2009-03" db="EMBL/GenBank/DDBJ databases">
        <title>Comparison of the complete genome sequences of Rhodococcus erythropolis PR4 and Rhodococcus opacus B4.</title>
        <authorList>
            <person name="Takarada H."/>
            <person name="Sekine M."/>
            <person name="Hosoyama A."/>
            <person name="Yamada R."/>
            <person name="Fujisawa T."/>
            <person name="Omata S."/>
            <person name="Shimizu A."/>
            <person name="Tsukatani N."/>
            <person name="Tanikawa S."/>
            <person name="Fujita N."/>
            <person name="Harayama S."/>
        </authorList>
    </citation>
    <scope>NUCLEOTIDE SEQUENCE [LARGE SCALE GENOMIC DNA]</scope>
    <source>
        <strain evidence="2 3">B4</strain>
    </source>
</reference>
<name>C1AR95_RHOOB</name>
<feature type="region of interest" description="Disordered" evidence="1">
    <location>
        <begin position="138"/>
        <end position="168"/>
    </location>
</feature>
<evidence type="ECO:0000313" key="2">
    <source>
        <dbReference type="EMBL" id="BAH48572.1"/>
    </source>
</evidence>
<dbReference type="EMBL" id="AP011115">
    <property type="protein sequence ID" value="BAH48572.1"/>
    <property type="molecule type" value="Genomic_DNA"/>
</dbReference>
<evidence type="ECO:0000256" key="1">
    <source>
        <dbReference type="SAM" id="MobiDB-lite"/>
    </source>
</evidence>
<dbReference type="Proteomes" id="UP000002212">
    <property type="component" value="Chromosome"/>
</dbReference>
<gene>
    <name evidence="2" type="ordered locus">ROP_03250</name>
</gene>
<dbReference type="STRING" id="632772.ROP_03250"/>
<dbReference type="PATRIC" id="fig|632772.20.peg.369"/>
<organism evidence="2 3">
    <name type="scientific">Rhodococcus opacus (strain B4)</name>
    <dbReference type="NCBI Taxonomy" id="632772"/>
    <lineage>
        <taxon>Bacteria</taxon>
        <taxon>Bacillati</taxon>
        <taxon>Actinomycetota</taxon>
        <taxon>Actinomycetes</taxon>
        <taxon>Mycobacteriales</taxon>
        <taxon>Nocardiaceae</taxon>
        <taxon>Rhodococcus</taxon>
    </lineage>
</organism>
<evidence type="ECO:0000313" key="3">
    <source>
        <dbReference type="Proteomes" id="UP000002212"/>
    </source>
</evidence>
<feature type="compositionally biased region" description="Low complexity" evidence="1">
    <location>
        <begin position="158"/>
        <end position="168"/>
    </location>
</feature>
<feature type="compositionally biased region" description="Low complexity" evidence="1">
    <location>
        <begin position="89"/>
        <end position="99"/>
    </location>
</feature>
<proteinExistence type="predicted"/>